<gene>
    <name evidence="10" type="primary">urtB</name>
    <name evidence="10" type="ORF">CR492_16100</name>
</gene>
<evidence type="ECO:0000256" key="5">
    <source>
        <dbReference type="ARBA" id="ARBA00022970"/>
    </source>
</evidence>
<reference evidence="10 11" key="1">
    <citation type="submission" date="2017-10" db="EMBL/GenBank/DDBJ databases">
        <title>Genome announcement of Methylocella silvestris TVC from permafrost.</title>
        <authorList>
            <person name="Wang J."/>
            <person name="Geng K."/>
            <person name="Ul-Haque F."/>
            <person name="Crombie A.T."/>
            <person name="Street L.E."/>
            <person name="Wookey P.A."/>
            <person name="Murrell J.C."/>
            <person name="Pratscher J."/>
        </authorList>
    </citation>
    <scope>NUCLEOTIDE SEQUENCE [LARGE SCALE GENOMIC DNA]</scope>
    <source>
        <strain evidence="10 11">TVC</strain>
    </source>
</reference>
<evidence type="ECO:0000256" key="3">
    <source>
        <dbReference type="ARBA" id="ARBA00022475"/>
    </source>
</evidence>
<dbReference type="GO" id="GO:0022857">
    <property type="term" value="F:transmembrane transporter activity"/>
    <property type="evidence" value="ECO:0007669"/>
    <property type="project" value="InterPro"/>
</dbReference>
<evidence type="ECO:0000256" key="4">
    <source>
        <dbReference type="ARBA" id="ARBA00022692"/>
    </source>
</evidence>
<sequence>MPPSRLLKHKGRPRHAPDAQWRRGIGDVALGNSLSADIAPIANALILGLSIASIWLIAALGLAIIYGAIGVINMAHGEFIMLGAYTSYALQSFFGLPFLLCIPAAFIVVAFIGLLLERGLIRYLYKRPLDTLLATWGVSLVLTQLVRLTFGSDPKYIAVPEMFQSNVQLGFVNLSVLRIFVFALTIVLVAATAFLFYRTRFGMQVRAVMQNKEMAASFGINADRVYMLTFALGAGLAGVAGSLLGVLAIVLPTMGTAYVVQAFLVVVVGGGTILGSVVASGLTGEFQSVLAYVTNETFARFLLYLLIVVLLRFRPAGLFAPAKARR</sequence>
<feature type="transmembrane region" description="Helical" evidence="9">
    <location>
        <begin position="128"/>
        <end position="150"/>
    </location>
</feature>
<keyword evidence="3" id="KW-1003">Cell membrane</keyword>
<dbReference type="InterPro" id="IPR052157">
    <property type="entry name" value="BCAA_transport_permease"/>
</dbReference>
<evidence type="ECO:0000256" key="6">
    <source>
        <dbReference type="ARBA" id="ARBA00022989"/>
    </source>
</evidence>
<evidence type="ECO:0000256" key="9">
    <source>
        <dbReference type="SAM" id="Phobius"/>
    </source>
</evidence>
<evidence type="ECO:0000313" key="11">
    <source>
        <dbReference type="Proteomes" id="UP000236286"/>
    </source>
</evidence>
<dbReference type="PANTHER" id="PTHR11795:SF447">
    <property type="entry name" value="ABC TRANSPORTER PERMEASE PROTEIN"/>
    <property type="match status" value="1"/>
</dbReference>
<dbReference type="AlphaFoldDB" id="A0A2J7TDL9"/>
<dbReference type="Proteomes" id="UP000236286">
    <property type="component" value="Unassembled WGS sequence"/>
</dbReference>
<feature type="transmembrane region" description="Helical" evidence="9">
    <location>
        <begin position="225"/>
        <end position="251"/>
    </location>
</feature>
<organism evidence="10 11">
    <name type="scientific">Methylocella silvestris</name>
    <dbReference type="NCBI Taxonomy" id="199596"/>
    <lineage>
        <taxon>Bacteria</taxon>
        <taxon>Pseudomonadati</taxon>
        <taxon>Pseudomonadota</taxon>
        <taxon>Alphaproteobacteria</taxon>
        <taxon>Hyphomicrobiales</taxon>
        <taxon>Beijerinckiaceae</taxon>
        <taxon>Methylocella</taxon>
    </lineage>
</organism>
<proteinExistence type="inferred from homology"/>
<dbReference type="PANTHER" id="PTHR11795">
    <property type="entry name" value="BRANCHED-CHAIN AMINO ACID TRANSPORT SYSTEM PERMEASE PROTEIN LIVH"/>
    <property type="match status" value="1"/>
</dbReference>
<dbReference type="EMBL" id="PDZR01000022">
    <property type="protein sequence ID" value="PNG24875.1"/>
    <property type="molecule type" value="Genomic_DNA"/>
</dbReference>
<evidence type="ECO:0000256" key="7">
    <source>
        <dbReference type="ARBA" id="ARBA00023136"/>
    </source>
</evidence>
<evidence type="ECO:0000313" key="10">
    <source>
        <dbReference type="EMBL" id="PNG24875.1"/>
    </source>
</evidence>
<feature type="transmembrane region" description="Helical" evidence="9">
    <location>
        <begin position="92"/>
        <end position="116"/>
    </location>
</feature>
<keyword evidence="4 9" id="KW-0812">Transmembrane</keyword>
<dbReference type="NCBIfam" id="TIGR03409">
    <property type="entry name" value="urea_trans_UrtB"/>
    <property type="match status" value="1"/>
</dbReference>
<dbReference type="Pfam" id="PF02653">
    <property type="entry name" value="BPD_transp_2"/>
    <property type="match status" value="1"/>
</dbReference>
<keyword evidence="6 9" id="KW-1133">Transmembrane helix</keyword>
<keyword evidence="2" id="KW-0813">Transport</keyword>
<dbReference type="GO" id="GO:0006865">
    <property type="term" value="P:amino acid transport"/>
    <property type="evidence" value="ECO:0007669"/>
    <property type="project" value="UniProtKB-KW"/>
</dbReference>
<dbReference type="InterPro" id="IPR001851">
    <property type="entry name" value="ABC_transp_permease"/>
</dbReference>
<feature type="transmembrane region" description="Helical" evidence="9">
    <location>
        <begin position="170"/>
        <end position="197"/>
    </location>
</feature>
<evidence type="ECO:0000256" key="1">
    <source>
        <dbReference type="ARBA" id="ARBA00004651"/>
    </source>
</evidence>
<feature type="transmembrane region" description="Helical" evidence="9">
    <location>
        <begin position="44"/>
        <end position="72"/>
    </location>
</feature>
<evidence type="ECO:0000256" key="2">
    <source>
        <dbReference type="ARBA" id="ARBA00022448"/>
    </source>
</evidence>
<dbReference type="InterPro" id="IPR017779">
    <property type="entry name" value="ABC_UrtB_bac"/>
</dbReference>
<comment type="similarity">
    <text evidence="8">Belongs to the binding-protein-dependent transport system permease family. LivHM subfamily.</text>
</comment>
<keyword evidence="5" id="KW-0029">Amino-acid transport</keyword>
<name>A0A2J7TDL9_METSI</name>
<dbReference type="CDD" id="cd06582">
    <property type="entry name" value="TM_PBP1_LivH_like"/>
    <property type="match status" value="1"/>
</dbReference>
<protein>
    <submittedName>
        <fullName evidence="10">Urea ABC transporter permease subunit UrtB</fullName>
    </submittedName>
</protein>
<feature type="transmembrane region" description="Helical" evidence="9">
    <location>
        <begin position="257"/>
        <end position="280"/>
    </location>
</feature>
<accession>A0A2J7TDL9</accession>
<comment type="caution">
    <text evidence="10">The sequence shown here is derived from an EMBL/GenBank/DDBJ whole genome shotgun (WGS) entry which is preliminary data.</text>
</comment>
<evidence type="ECO:0000256" key="8">
    <source>
        <dbReference type="ARBA" id="ARBA00037998"/>
    </source>
</evidence>
<comment type="subcellular location">
    <subcellularLocation>
        <location evidence="1">Cell membrane</location>
        <topology evidence="1">Multi-pass membrane protein</topology>
    </subcellularLocation>
</comment>
<dbReference type="GO" id="GO:0005886">
    <property type="term" value="C:plasma membrane"/>
    <property type="evidence" value="ECO:0007669"/>
    <property type="project" value="UniProtKB-SubCell"/>
</dbReference>
<dbReference type="OrthoDB" id="9807115at2"/>
<keyword evidence="7 9" id="KW-0472">Membrane</keyword>